<sequence>MKHFSSLLVTIISIQILYSQSLNTLKLKYTVTQKKFNINEEGQSRLIAKQERLGFYFKVGSQYFFYSTPFDTTSIVNQEVVGNNRASVSFLKDSLQQVQYRNTDSMFNLVMIQRSGQQRVNRFDLVKGEQKWEIKPETKKVGTFQCQKAVWIDDGFLVAEIWFAPDVPVYFGLQNYNEVPGMIVEATQFYPHIEYKLIEYVADAEVKDDEIFPAYLRVSPNYMSRENYEQNLKRLRTLRKTQGRIN</sequence>
<evidence type="ECO:0000313" key="2">
    <source>
        <dbReference type="Proteomes" id="UP000290204"/>
    </source>
</evidence>
<dbReference type="Proteomes" id="UP000290204">
    <property type="component" value="Unassembled WGS sequence"/>
</dbReference>
<dbReference type="EMBL" id="SDHW01000004">
    <property type="protein sequence ID" value="RXK59334.1"/>
    <property type="molecule type" value="Genomic_DNA"/>
</dbReference>
<evidence type="ECO:0000313" key="1">
    <source>
        <dbReference type="EMBL" id="RXK59334.1"/>
    </source>
</evidence>
<organism evidence="1 2">
    <name type="scientific">Lacibacter luteus</name>
    <dbReference type="NCBI Taxonomy" id="2508719"/>
    <lineage>
        <taxon>Bacteria</taxon>
        <taxon>Pseudomonadati</taxon>
        <taxon>Bacteroidota</taxon>
        <taxon>Chitinophagia</taxon>
        <taxon>Chitinophagales</taxon>
        <taxon>Chitinophagaceae</taxon>
        <taxon>Lacibacter</taxon>
    </lineage>
</organism>
<name>A0A4V1M7D2_9BACT</name>
<dbReference type="InterPro" id="IPR005901">
    <property type="entry name" value="GLPGLI"/>
</dbReference>
<gene>
    <name evidence="1" type="ORF">ESA94_14445</name>
</gene>
<dbReference type="RefSeq" id="WP_129131638.1">
    <property type="nucleotide sequence ID" value="NZ_SDHW01000004.1"/>
</dbReference>
<reference evidence="1 2" key="1">
    <citation type="submission" date="2019-01" db="EMBL/GenBank/DDBJ databases">
        <title>Lacibacter sp. strain TTM-7.</title>
        <authorList>
            <person name="Chen W.-M."/>
        </authorList>
    </citation>
    <scope>NUCLEOTIDE SEQUENCE [LARGE SCALE GENOMIC DNA]</scope>
    <source>
        <strain evidence="1 2">TTM-7</strain>
    </source>
</reference>
<keyword evidence="2" id="KW-1185">Reference proteome</keyword>
<dbReference type="AlphaFoldDB" id="A0A4V1M7D2"/>
<accession>A0A4V1M7D2</accession>
<dbReference type="OrthoDB" id="1440774at2"/>
<protein>
    <submittedName>
        <fullName evidence="1">GLPGLI family protein</fullName>
    </submittedName>
</protein>
<dbReference type="NCBIfam" id="TIGR01200">
    <property type="entry name" value="GLPGLI"/>
    <property type="match status" value="1"/>
</dbReference>
<proteinExistence type="predicted"/>
<comment type="caution">
    <text evidence="1">The sequence shown here is derived from an EMBL/GenBank/DDBJ whole genome shotgun (WGS) entry which is preliminary data.</text>
</comment>